<dbReference type="Pfam" id="PF01189">
    <property type="entry name" value="Methyltr_RsmB-F"/>
    <property type="match status" value="1"/>
</dbReference>
<dbReference type="EMBL" id="DVHL01000045">
    <property type="protein sequence ID" value="HIR66343.1"/>
    <property type="molecule type" value="Genomic_DNA"/>
</dbReference>
<dbReference type="Gene3D" id="1.10.940.10">
    <property type="entry name" value="NusB-like"/>
    <property type="match status" value="1"/>
</dbReference>
<keyword evidence="2 6" id="KW-0489">Methyltransferase</keyword>
<dbReference type="PANTHER" id="PTHR22807:SF53">
    <property type="entry name" value="RIBOSOMAL RNA SMALL SUBUNIT METHYLTRANSFERASE B-RELATED"/>
    <property type="match status" value="1"/>
</dbReference>
<dbReference type="InterPro" id="IPR029063">
    <property type="entry name" value="SAM-dependent_MTases_sf"/>
</dbReference>
<feature type="binding site" evidence="6">
    <location>
        <position position="303"/>
    </location>
    <ligand>
        <name>S-adenosyl-L-methionine</name>
        <dbReference type="ChEBI" id="CHEBI:59789"/>
    </ligand>
</feature>
<feature type="transmembrane region" description="Helical" evidence="7">
    <location>
        <begin position="71"/>
        <end position="93"/>
    </location>
</feature>
<dbReference type="AlphaFoldDB" id="A0A9D1E4F9"/>
<evidence type="ECO:0000256" key="5">
    <source>
        <dbReference type="ARBA" id="ARBA00022884"/>
    </source>
</evidence>
<dbReference type="PROSITE" id="PS01153">
    <property type="entry name" value="NOL1_NOP2_SUN"/>
    <property type="match status" value="1"/>
</dbReference>
<keyword evidence="7" id="KW-0472">Membrane</keyword>
<dbReference type="InterPro" id="IPR023267">
    <property type="entry name" value="RCMT"/>
</dbReference>
<dbReference type="PROSITE" id="PS51686">
    <property type="entry name" value="SAM_MT_RSMB_NOP"/>
    <property type="match status" value="1"/>
</dbReference>
<evidence type="ECO:0000256" key="2">
    <source>
        <dbReference type="ARBA" id="ARBA00022603"/>
    </source>
</evidence>
<dbReference type="PRINTS" id="PR02008">
    <property type="entry name" value="RCMTFAMILY"/>
</dbReference>
<evidence type="ECO:0000313" key="10">
    <source>
        <dbReference type="Proteomes" id="UP000824200"/>
    </source>
</evidence>
<name>A0A9D1E4F9_9BACT</name>
<gene>
    <name evidence="9" type="ORF">IAC95_05640</name>
</gene>
<dbReference type="InterPro" id="IPR001678">
    <property type="entry name" value="MeTrfase_RsmB-F_NOP2_dom"/>
</dbReference>
<keyword evidence="7" id="KW-0812">Transmembrane</keyword>
<dbReference type="SUPFAM" id="SSF53335">
    <property type="entry name" value="S-adenosyl-L-methionine-dependent methyltransferases"/>
    <property type="match status" value="1"/>
</dbReference>
<dbReference type="Pfam" id="PF01029">
    <property type="entry name" value="NusB"/>
    <property type="match status" value="1"/>
</dbReference>
<evidence type="ECO:0000256" key="1">
    <source>
        <dbReference type="ARBA" id="ARBA00007494"/>
    </source>
</evidence>
<dbReference type="GO" id="GO:0006355">
    <property type="term" value="P:regulation of DNA-templated transcription"/>
    <property type="evidence" value="ECO:0007669"/>
    <property type="project" value="InterPro"/>
</dbReference>
<protein>
    <submittedName>
        <fullName evidence="9">Methyltransferase domain-containing protein</fullName>
    </submittedName>
</protein>
<reference evidence="9" key="2">
    <citation type="journal article" date="2021" name="PeerJ">
        <title>Extensive microbial diversity within the chicken gut microbiome revealed by metagenomics and culture.</title>
        <authorList>
            <person name="Gilroy R."/>
            <person name="Ravi A."/>
            <person name="Getino M."/>
            <person name="Pursley I."/>
            <person name="Horton D.L."/>
            <person name="Alikhan N.F."/>
            <person name="Baker D."/>
            <person name="Gharbi K."/>
            <person name="Hall N."/>
            <person name="Watson M."/>
            <person name="Adriaenssens E.M."/>
            <person name="Foster-Nyarko E."/>
            <person name="Jarju S."/>
            <person name="Secka A."/>
            <person name="Antonio M."/>
            <person name="Oren A."/>
            <person name="Chaudhuri R.R."/>
            <person name="La Ragione R."/>
            <person name="Hildebrand F."/>
            <person name="Pallen M.J."/>
        </authorList>
    </citation>
    <scope>NUCLEOTIDE SEQUENCE</scope>
    <source>
        <strain evidence="9">CHK121-14286</strain>
    </source>
</reference>
<dbReference type="PANTHER" id="PTHR22807">
    <property type="entry name" value="NOP2 YEAST -RELATED NOL1/NOP2/FMU SUN DOMAIN-CONTAINING"/>
    <property type="match status" value="1"/>
</dbReference>
<dbReference type="SUPFAM" id="SSF48013">
    <property type="entry name" value="NusB-like"/>
    <property type="match status" value="1"/>
</dbReference>
<comment type="caution">
    <text evidence="9">The sequence shown here is derived from an EMBL/GenBank/DDBJ whole genome shotgun (WGS) entry which is preliminary data.</text>
</comment>
<evidence type="ECO:0000313" key="9">
    <source>
        <dbReference type="EMBL" id="HIR66343.1"/>
    </source>
</evidence>
<dbReference type="Proteomes" id="UP000824200">
    <property type="component" value="Unassembled WGS sequence"/>
</dbReference>
<feature type="domain" description="SAM-dependent MTase RsmB/NOP-type" evidence="8">
    <location>
        <begin position="135"/>
        <end position="416"/>
    </location>
</feature>
<dbReference type="Gene3D" id="3.40.50.150">
    <property type="entry name" value="Vaccinia Virus protein VP39"/>
    <property type="match status" value="1"/>
</dbReference>
<dbReference type="GO" id="GO:0001510">
    <property type="term" value="P:RNA methylation"/>
    <property type="evidence" value="ECO:0007669"/>
    <property type="project" value="InterPro"/>
</dbReference>
<dbReference type="InterPro" id="IPR018314">
    <property type="entry name" value="RsmB/NOL1/NOP2-like_CS"/>
</dbReference>
<dbReference type="InterPro" id="IPR006027">
    <property type="entry name" value="NusB_RsmB_TIM44"/>
</dbReference>
<organism evidence="9 10">
    <name type="scientific">Candidatus Fimimonas gallinarum</name>
    <dbReference type="NCBI Taxonomy" id="2840821"/>
    <lineage>
        <taxon>Bacteria</taxon>
        <taxon>Pseudomonadati</taxon>
        <taxon>Myxococcota</taxon>
        <taxon>Myxococcia</taxon>
        <taxon>Myxococcales</taxon>
        <taxon>Cystobacterineae</taxon>
        <taxon>Myxococcaceae</taxon>
        <taxon>Myxococcaceae incertae sedis</taxon>
        <taxon>Candidatus Fimimonas</taxon>
    </lineage>
</organism>
<comment type="similarity">
    <text evidence="1 6">Belongs to the class I-like SAM-binding methyltransferase superfamily. RsmB/NOP family.</text>
</comment>
<feature type="active site" description="Nucleophile" evidence="6">
    <location>
        <position position="356"/>
    </location>
</feature>
<feature type="binding site" evidence="6">
    <location>
        <position position="285"/>
    </location>
    <ligand>
        <name>S-adenosyl-L-methionine</name>
        <dbReference type="ChEBI" id="CHEBI:59789"/>
    </ligand>
</feature>
<evidence type="ECO:0000256" key="6">
    <source>
        <dbReference type="PROSITE-ProRule" id="PRU01023"/>
    </source>
</evidence>
<feature type="binding site" evidence="6">
    <location>
        <begin position="236"/>
        <end position="242"/>
    </location>
    <ligand>
        <name>S-adenosyl-L-methionine</name>
        <dbReference type="ChEBI" id="CHEBI:59789"/>
    </ligand>
</feature>
<proteinExistence type="inferred from homology"/>
<evidence type="ECO:0000256" key="3">
    <source>
        <dbReference type="ARBA" id="ARBA00022679"/>
    </source>
</evidence>
<sequence>MNVAFLKSFETLRQVFQQRAFSTLVLNKTLQSCTSQNRALITKIVYGVLDEDIKLKYILSKYVRKMPKGDVLIVFEIGLYCLLNLSLPVYTVVNDCAELAKITEDRRQVGFVNATLKKMSLSVKQFDDYPEDAVTRLSVKYSYPEWALRKLIKDYGTDVAEKIVSFVPDGKTSVRIADDKAKENFSVLIPTVFPDAFLTEGKLPVSDGTFTPQSLSSMAVARAVSSASPAEVLDCCSAPGGKAVYVKQLCPNAHVVACDVHAHRVDLIRQYASRMGVQLDTFCADMTQYNAKWEKGFDAVLCDVPCSGFGVLDSRPDIKLFRENIDISNLMKLQYAILENCCNYVKVGGRLIYSTCTVFDNENGQNIRKFLKQHCEFSLGTIDIPQLPQTQGKSTYQFLPYKDGMQGFFLAVLVRNN</sequence>
<evidence type="ECO:0000256" key="7">
    <source>
        <dbReference type="SAM" id="Phobius"/>
    </source>
</evidence>
<evidence type="ECO:0000256" key="4">
    <source>
        <dbReference type="ARBA" id="ARBA00022691"/>
    </source>
</evidence>
<dbReference type="CDD" id="cd02440">
    <property type="entry name" value="AdoMet_MTases"/>
    <property type="match status" value="1"/>
</dbReference>
<keyword evidence="7" id="KW-1133">Transmembrane helix</keyword>
<dbReference type="InterPro" id="IPR049560">
    <property type="entry name" value="MeTrfase_RsmB-F_NOP2_cat"/>
</dbReference>
<evidence type="ECO:0000259" key="8">
    <source>
        <dbReference type="PROSITE" id="PS51686"/>
    </source>
</evidence>
<feature type="binding site" evidence="6">
    <location>
        <position position="259"/>
    </location>
    <ligand>
        <name>S-adenosyl-L-methionine</name>
        <dbReference type="ChEBI" id="CHEBI:59789"/>
    </ligand>
</feature>
<reference evidence="9" key="1">
    <citation type="submission" date="2020-10" db="EMBL/GenBank/DDBJ databases">
        <authorList>
            <person name="Gilroy R."/>
        </authorList>
    </citation>
    <scope>NUCLEOTIDE SEQUENCE</scope>
    <source>
        <strain evidence="9">CHK121-14286</strain>
    </source>
</reference>
<keyword evidence="4 6" id="KW-0949">S-adenosyl-L-methionine</keyword>
<dbReference type="GO" id="GO:0008173">
    <property type="term" value="F:RNA methyltransferase activity"/>
    <property type="evidence" value="ECO:0007669"/>
    <property type="project" value="InterPro"/>
</dbReference>
<keyword evidence="3 6" id="KW-0808">Transferase</keyword>
<keyword evidence="5 6" id="KW-0694">RNA-binding</keyword>
<accession>A0A9D1E4F9</accession>
<dbReference type="GO" id="GO:0003723">
    <property type="term" value="F:RNA binding"/>
    <property type="evidence" value="ECO:0007669"/>
    <property type="project" value="UniProtKB-UniRule"/>
</dbReference>
<dbReference type="InterPro" id="IPR035926">
    <property type="entry name" value="NusB-like_sf"/>
</dbReference>